<dbReference type="EMBL" id="QLLN01000006">
    <property type="protein sequence ID" value="RAJ09183.1"/>
    <property type="molecule type" value="Genomic_DNA"/>
</dbReference>
<keyword evidence="4" id="KW-1185">Reference proteome</keyword>
<dbReference type="InterPro" id="IPR001466">
    <property type="entry name" value="Beta-lactam-related"/>
</dbReference>
<feature type="signal peptide" evidence="1">
    <location>
        <begin position="1"/>
        <end position="26"/>
    </location>
</feature>
<feature type="chain" id="PRO_5016357382" evidence="1">
    <location>
        <begin position="27"/>
        <end position="419"/>
    </location>
</feature>
<comment type="caution">
    <text evidence="3">The sequence shown here is derived from an EMBL/GenBank/DDBJ whole genome shotgun (WGS) entry which is preliminary data.</text>
</comment>
<dbReference type="Proteomes" id="UP000249696">
    <property type="component" value="Unassembled WGS sequence"/>
</dbReference>
<evidence type="ECO:0000256" key="1">
    <source>
        <dbReference type="SAM" id="SignalP"/>
    </source>
</evidence>
<sequence length="419" mass="47259">MKIMKNKKSLITLSFLLLILVMPANGQTGSNALPSVNISGIDKERINRYDDFLKKEINERRIPGAVSYIMRRGEIVHEAAYGYSSLADKTPIRQDQLFHIMSMTKPIVTTAFMMLYEEGYFSLTDPVSKYLPQFKNLRVAKDLDQGTNGETEPTNNEITITHLLTHTAGFSHGLGGTKLDNEIAKALYSEPHKDIESRVNAMIKLPLIGQPGEQWYYSASPDVLALLIEHFSGMSTTEFLKVRIFDPLEMKDTGYNISKDNMGRWMPVHNMDKQGNLMNSKTQLPTEGNTIYGGTHGLFSSASDYMKFCQMLLNKGQYKDKHLLSPKTVDIMTMNQVGDLYEAAGQGFGLGFGVTTNVADSKALGSVGQYYWSGAYCTYFFIDPKEELIVILMSQLQPYNNYYGEKMRQLVYQSLITKY</sequence>
<dbReference type="SUPFAM" id="SSF56601">
    <property type="entry name" value="beta-lactamase/transpeptidase-like"/>
    <property type="match status" value="1"/>
</dbReference>
<name>A0A327R0E7_9FLAO</name>
<keyword evidence="1" id="KW-0732">Signal</keyword>
<dbReference type="InterPro" id="IPR050789">
    <property type="entry name" value="Diverse_Enzym_Activities"/>
</dbReference>
<gene>
    <name evidence="3" type="ORF">LV92_03403</name>
</gene>
<accession>A0A327R0E7</accession>
<protein>
    <submittedName>
        <fullName evidence="3">CubicO group peptidase (Beta-lactamase class C family)</fullName>
    </submittedName>
</protein>
<dbReference type="Pfam" id="PF00144">
    <property type="entry name" value="Beta-lactamase"/>
    <property type="match status" value="1"/>
</dbReference>
<reference evidence="3 4" key="1">
    <citation type="submission" date="2018-06" db="EMBL/GenBank/DDBJ databases">
        <title>Genomic Encyclopedia of Archaeal and Bacterial Type Strains, Phase II (KMG-II): from individual species to whole genera.</title>
        <authorList>
            <person name="Goeker M."/>
        </authorList>
    </citation>
    <scope>NUCLEOTIDE SEQUENCE [LARGE SCALE GENOMIC DNA]</scope>
    <source>
        <strain evidence="3 4">DSM 23522</strain>
    </source>
</reference>
<organism evidence="3 4">
    <name type="scientific">Arenibacter echinorum</name>
    <dbReference type="NCBI Taxonomy" id="440515"/>
    <lineage>
        <taxon>Bacteria</taxon>
        <taxon>Pseudomonadati</taxon>
        <taxon>Bacteroidota</taxon>
        <taxon>Flavobacteriia</taxon>
        <taxon>Flavobacteriales</taxon>
        <taxon>Flavobacteriaceae</taxon>
        <taxon>Arenibacter</taxon>
    </lineage>
</organism>
<dbReference type="PANTHER" id="PTHR43283:SF3">
    <property type="entry name" value="BETA-LACTAMASE FAMILY PROTEIN (AFU_ORTHOLOGUE AFUA_5G07500)"/>
    <property type="match status" value="1"/>
</dbReference>
<dbReference type="Gene3D" id="3.40.710.10">
    <property type="entry name" value="DD-peptidase/beta-lactamase superfamily"/>
    <property type="match status" value="1"/>
</dbReference>
<dbReference type="AlphaFoldDB" id="A0A327R0E7"/>
<evidence type="ECO:0000313" key="3">
    <source>
        <dbReference type="EMBL" id="RAJ09183.1"/>
    </source>
</evidence>
<dbReference type="PANTHER" id="PTHR43283">
    <property type="entry name" value="BETA-LACTAMASE-RELATED"/>
    <property type="match status" value="1"/>
</dbReference>
<evidence type="ECO:0000313" key="4">
    <source>
        <dbReference type="Proteomes" id="UP000249696"/>
    </source>
</evidence>
<evidence type="ECO:0000259" key="2">
    <source>
        <dbReference type="Pfam" id="PF00144"/>
    </source>
</evidence>
<feature type="domain" description="Beta-lactamase-related" evidence="2">
    <location>
        <begin position="52"/>
        <end position="401"/>
    </location>
</feature>
<proteinExistence type="predicted"/>
<dbReference type="InterPro" id="IPR012338">
    <property type="entry name" value="Beta-lactam/transpept-like"/>
</dbReference>